<reference evidence="2 3" key="1">
    <citation type="submission" date="2018-03" db="EMBL/GenBank/DDBJ databases">
        <title>The complete genome of bacterial strain SGAir0260.</title>
        <authorList>
            <person name="Schuster S.C."/>
        </authorList>
    </citation>
    <scope>NUCLEOTIDE SEQUENCE [LARGE SCALE GENOMIC DNA]</scope>
    <source>
        <strain evidence="2 3">SGAir0260</strain>
        <plasmid evidence="2 3">unnamed_12</plasmid>
    </source>
</reference>
<feature type="chain" id="PRO_5044498258" evidence="1">
    <location>
        <begin position="23"/>
        <end position="241"/>
    </location>
</feature>
<geneLocation type="plasmid" evidence="2 3">
    <name>unnamed_12</name>
</geneLocation>
<sequence length="241" mass="27426">MKKRMGILLTSLFLTLPTIASAEKEKDWHLVEPSSPGIEEKWLEELGPEFQQEYNNYSVQQKKEILSEFYKASKKTEEFKKQLANNENSKSLTQQASSRWTGYGMGTMGDALVSLDNGSSSFRWGHAGIVADNNAYVFEANPGEGVQRKANYWNTYYNSKYALYVKGASTSSYQGAQHYGWQQWRNGKPYGLSMNKMDESSYYCSKLVWRAWKNEGFDIDADGGPTVWPIDILNSSQTVSY</sequence>
<evidence type="ECO:0000313" key="2">
    <source>
        <dbReference type="EMBL" id="QHV47537.1"/>
    </source>
</evidence>
<dbReference type="Pfam" id="PF05708">
    <property type="entry name" value="Peptidase_C92"/>
    <property type="match status" value="1"/>
</dbReference>
<proteinExistence type="predicted"/>
<dbReference type="Proteomes" id="UP000464780">
    <property type="component" value="Plasmid unnamed_12"/>
</dbReference>
<dbReference type="RefSeq" id="WP_162281163.1">
    <property type="nucleotide sequence ID" value="NZ_CP028010.2"/>
</dbReference>
<keyword evidence="1" id="KW-0732">Signal</keyword>
<accession>A0AB73UUC4</accession>
<feature type="signal peptide" evidence="1">
    <location>
        <begin position="1"/>
        <end position="22"/>
    </location>
</feature>
<dbReference type="InterPro" id="IPR038765">
    <property type="entry name" value="Papain-like_cys_pep_sf"/>
</dbReference>
<dbReference type="SUPFAM" id="SSF54001">
    <property type="entry name" value="Cysteine proteinases"/>
    <property type="match status" value="1"/>
</dbReference>
<evidence type="ECO:0000256" key="1">
    <source>
        <dbReference type="SAM" id="SignalP"/>
    </source>
</evidence>
<dbReference type="EMBL" id="CP028010">
    <property type="protein sequence ID" value="QHV47537.1"/>
    <property type="molecule type" value="Genomic_DNA"/>
</dbReference>
<evidence type="ECO:0000313" key="3">
    <source>
        <dbReference type="Proteomes" id="UP000464780"/>
    </source>
</evidence>
<keyword evidence="2" id="KW-0614">Plasmid</keyword>
<dbReference type="Gene3D" id="3.90.1720.10">
    <property type="entry name" value="endopeptidase domain like (from Nostoc punctiforme)"/>
    <property type="match status" value="1"/>
</dbReference>
<organism evidence="2 3">
    <name type="scientific">Bacillus cereus</name>
    <dbReference type="NCBI Taxonomy" id="1396"/>
    <lineage>
        <taxon>Bacteria</taxon>
        <taxon>Bacillati</taxon>
        <taxon>Bacillota</taxon>
        <taxon>Bacilli</taxon>
        <taxon>Bacillales</taxon>
        <taxon>Bacillaceae</taxon>
        <taxon>Bacillus</taxon>
        <taxon>Bacillus cereus group</taxon>
    </lineage>
</organism>
<gene>
    <name evidence="2" type="ORF">C1N66_31560</name>
</gene>
<protein>
    <submittedName>
        <fullName evidence="2">Uncharacterized protein</fullName>
    </submittedName>
</protein>
<dbReference type="AlphaFoldDB" id="A0AB73UUC4"/>
<dbReference type="InterPro" id="IPR024453">
    <property type="entry name" value="Peptidase_C92"/>
</dbReference>
<name>A0AB73UUC4_BACCE</name>